<dbReference type="AlphaFoldDB" id="A0A7Y8FIB0"/>
<dbReference type="GO" id="GO:0009986">
    <property type="term" value="C:cell surface"/>
    <property type="evidence" value="ECO:0007669"/>
    <property type="project" value="InterPro"/>
</dbReference>
<accession>A0A7Y8FIB0</accession>
<dbReference type="Gene3D" id="1.10.150.630">
    <property type="match status" value="1"/>
</dbReference>
<name>A0A7Y8FIB0_9PSED</name>
<feature type="domain" description="Hypersensitivity response secretion-like HrpJ" evidence="2">
    <location>
        <begin position="44"/>
        <end position="202"/>
    </location>
</feature>
<proteinExistence type="predicted"/>
<reference evidence="3 4" key="1">
    <citation type="submission" date="2020-04" db="EMBL/GenBank/DDBJ databases">
        <title>Molecular characterization of pseudomonads from Agaricus bisporus reveal novel blotch 2 pathogens in Western Europe.</title>
        <authorList>
            <person name="Taparia T."/>
            <person name="Krijger M."/>
            <person name="Haynes E."/>
            <person name="Elpinstone J.G."/>
            <person name="Noble R."/>
            <person name="Van Der Wolf J."/>
        </authorList>
    </citation>
    <scope>NUCLEOTIDE SEQUENCE [LARGE SCALE GENOMIC DNA]</scope>
    <source>
        <strain evidence="3 4">IPO3781</strain>
    </source>
</reference>
<evidence type="ECO:0000256" key="1">
    <source>
        <dbReference type="SAM" id="MobiDB-lite"/>
    </source>
</evidence>
<protein>
    <submittedName>
        <fullName evidence="3">Type III secretion system gatekeeper subunit SctW</fullName>
    </submittedName>
</protein>
<dbReference type="Proteomes" id="UP000537188">
    <property type="component" value="Unassembled WGS sequence"/>
</dbReference>
<sequence>MKLDPNFDVQKSQRSDQPVPASIDSQPVRQSPAASAVDDLAALFSQEVELNSRGLGRRQLGTRVTPVQQLAQLYEQLGHPAQATLATIARNVRVQLLLRPSIDKLLDLTGNDPARTFVVLKQVAAQAQAEARTNEAALASDALARLEIRFKPQIQAGLNIALALQANSDDPNLRQAVRNVYYASVVARQSLASMMQALLGLFGGDEFGHGLKLMRRALADDIAAYSPSLPTAQLRTLLLGLRSCGQLGSVLASCQGLIDRLVALHPGIDRDAVALLQRLLGYVSTGIAPAEIQRLASELGGAALSDQVVSLNTLYPVFGSLPLALWRDSKGRQEALLGFMVVMDEYALSERGFRHVGAWPSNHP</sequence>
<evidence type="ECO:0000259" key="2">
    <source>
        <dbReference type="Pfam" id="PF07201"/>
    </source>
</evidence>
<dbReference type="Pfam" id="PF07201">
    <property type="entry name" value="HrpJ"/>
    <property type="match status" value="1"/>
</dbReference>
<feature type="region of interest" description="Disordered" evidence="1">
    <location>
        <begin position="1"/>
        <end position="31"/>
    </location>
</feature>
<dbReference type="EMBL" id="JACARF010000055">
    <property type="protein sequence ID" value="NWE79499.1"/>
    <property type="molecule type" value="Genomic_DNA"/>
</dbReference>
<dbReference type="RefSeq" id="WP_177115948.1">
    <property type="nucleotide sequence ID" value="NZ_JACARF010000055.1"/>
</dbReference>
<evidence type="ECO:0000313" key="3">
    <source>
        <dbReference type="EMBL" id="NWE79499.1"/>
    </source>
</evidence>
<dbReference type="GO" id="GO:0050709">
    <property type="term" value="P:negative regulation of protein secretion"/>
    <property type="evidence" value="ECO:0007669"/>
    <property type="project" value="InterPro"/>
</dbReference>
<dbReference type="NCBIfam" id="TIGR02511">
    <property type="entry name" value="type_III_tyeA"/>
    <property type="match status" value="1"/>
</dbReference>
<dbReference type="InterPro" id="IPR013351">
    <property type="entry name" value="T3SS_TyeA-rel"/>
</dbReference>
<dbReference type="NCBIfam" id="TIGR02568">
    <property type="entry name" value="LcrE"/>
    <property type="match status" value="1"/>
</dbReference>
<gene>
    <name evidence="3" type="primary">sctW</name>
    <name evidence="3" type="ORF">HX828_28455</name>
</gene>
<dbReference type="InterPro" id="IPR013401">
    <property type="entry name" value="T3SS_LcrE"/>
</dbReference>
<dbReference type="InterPro" id="IPR010812">
    <property type="entry name" value="HrpJ-like"/>
</dbReference>
<evidence type="ECO:0000313" key="4">
    <source>
        <dbReference type="Proteomes" id="UP000537188"/>
    </source>
</evidence>
<comment type="caution">
    <text evidence="3">The sequence shown here is derived from an EMBL/GenBank/DDBJ whole genome shotgun (WGS) entry which is preliminary data.</text>
</comment>
<dbReference type="SUPFAM" id="SSF140591">
    <property type="entry name" value="Type III secretion system domain"/>
    <property type="match status" value="1"/>
</dbReference>
<dbReference type="GO" id="GO:0019867">
    <property type="term" value="C:outer membrane"/>
    <property type="evidence" value="ECO:0007669"/>
    <property type="project" value="InterPro"/>
</dbReference>
<organism evidence="3 4">
    <name type="scientific">Pseudomonas yamanorum</name>
    <dbReference type="NCBI Taxonomy" id="515393"/>
    <lineage>
        <taxon>Bacteria</taxon>
        <taxon>Pseudomonadati</taxon>
        <taxon>Pseudomonadota</taxon>
        <taxon>Gammaproteobacteria</taxon>
        <taxon>Pseudomonadales</taxon>
        <taxon>Pseudomonadaceae</taxon>
        <taxon>Pseudomonas</taxon>
    </lineage>
</organism>
<dbReference type="GO" id="GO:0030254">
    <property type="term" value="P:protein secretion by the type III secretion system"/>
    <property type="evidence" value="ECO:0007669"/>
    <property type="project" value="InterPro"/>
</dbReference>